<gene>
    <name evidence="1" type="ORF">QNI14_06840</name>
</gene>
<proteinExistence type="predicted"/>
<dbReference type="EMBL" id="JASJND010000004">
    <property type="protein sequence ID" value="MDJ1114164.1"/>
    <property type="molecule type" value="Genomic_DNA"/>
</dbReference>
<keyword evidence="2" id="KW-1185">Reference proteome</keyword>
<dbReference type="RefSeq" id="WP_283715745.1">
    <property type="nucleotide sequence ID" value="NZ_JASJND010000004.1"/>
</dbReference>
<accession>A0ABT6ZDC9</accession>
<protein>
    <submittedName>
        <fullName evidence="1">Uncharacterized protein</fullName>
    </submittedName>
</protein>
<reference evidence="1 2" key="1">
    <citation type="submission" date="2023-05" db="EMBL/GenBank/DDBJ databases">
        <title>Microbacterium dauci sp.nov., Isolated from Carrot Rhizosphere Soil.</title>
        <authorList>
            <person name="Xiao Z."/>
            <person name="Zheng J."/>
        </authorList>
    </citation>
    <scope>NUCLEOTIDE SEQUENCE [LARGE SCALE GENOMIC DNA]</scope>
    <source>
        <strain evidence="1 2">LX3-4</strain>
    </source>
</reference>
<sequence>MSRRMLDVSDAKFVATLPGWKATAESPRAWNFSWRLVRQAHLVVDHQNTHAPSVACAR</sequence>
<name>A0ABT6ZDC9_9MICO</name>
<comment type="caution">
    <text evidence="1">The sequence shown here is derived from an EMBL/GenBank/DDBJ whole genome shotgun (WGS) entry which is preliminary data.</text>
</comment>
<evidence type="ECO:0000313" key="2">
    <source>
        <dbReference type="Proteomes" id="UP001321481"/>
    </source>
</evidence>
<evidence type="ECO:0000313" key="1">
    <source>
        <dbReference type="EMBL" id="MDJ1114164.1"/>
    </source>
</evidence>
<dbReference type="Proteomes" id="UP001321481">
    <property type="component" value="Unassembled WGS sequence"/>
</dbReference>
<organism evidence="1 2">
    <name type="scientific">Microbacterium dauci</name>
    <dbReference type="NCBI Taxonomy" id="3048008"/>
    <lineage>
        <taxon>Bacteria</taxon>
        <taxon>Bacillati</taxon>
        <taxon>Actinomycetota</taxon>
        <taxon>Actinomycetes</taxon>
        <taxon>Micrococcales</taxon>
        <taxon>Microbacteriaceae</taxon>
        <taxon>Microbacterium</taxon>
    </lineage>
</organism>